<comment type="caution">
    <text evidence="2">The sequence shown here is derived from an EMBL/GenBank/DDBJ whole genome shotgun (WGS) entry which is preliminary data.</text>
</comment>
<accession>A0ABN9QIC9</accession>
<feature type="region of interest" description="Disordered" evidence="1">
    <location>
        <begin position="293"/>
        <end position="379"/>
    </location>
</feature>
<name>A0ABN9QIC9_9DINO</name>
<keyword evidence="3" id="KW-1185">Reference proteome</keyword>
<feature type="compositionally biased region" description="Basic residues" evidence="1">
    <location>
        <begin position="364"/>
        <end position="374"/>
    </location>
</feature>
<dbReference type="Proteomes" id="UP001189429">
    <property type="component" value="Unassembled WGS sequence"/>
</dbReference>
<sequence length="447" mass="48028">MAAPSQLVLRARASTSLLASLRGTKAFGQVSRAEAAHLKALIQSSGHADRDQMQALAETIRAAGFQGKDQSDLLDAVAEVAAAAPAAPEMPSKGGQQDFESAVFFVPKAMWDQLARTANTEEVFALYGKLGLRQRFSEGTMHALGLVILCVTEGVDETLRMAPAARTNSIKPIKAAYKRFAADLPSPPVWVEKLPSSPEALRAQHPEVFKAAYPDGLGEMQFPLPVRVFRELVSVTKMRVHGSSKKSPSASVMSAAPMTEMGMVVSMLGEALKSVVQQGQPKNDIGLRMLTQTPRSRPHVSPAPPLPIQDKASEDEAEEVDQHEAGQEQPAEAKKPLTVDEATKALLAKSGAKRKAGGPPAAKAKAKAKAKPMKAAKDSGKGYKATVTVSYSHEKSRQQFLGRCSETKSAAFCYKGKSKNAVENEVKAWCREQCKKFKVPISPKFKA</sequence>
<feature type="compositionally biased region" description="Basic and acidic residues" evidence="1">
    <location>
        <begin position="320"/>
        <end position="343"/>
    </location>
</feature>
<organism evidence="2 3">
    <name type="scientific">Prorocentrum cordatum</name>
    <dbReference type="NCBI Taxonomy" id="2364126"/>
    <lineage>
        <taxon>Eukaryota</taxon>
        <taxon>Sar</taxon>
        <taxon>Alveolata</taxon>
        <taxon>Dinophyceae</taxon>
        <taxon>Prorocentrales</taxon>
        <taxon>Prorocentraceae</taxon>
        <taxon>Prorocentrum</taxon>
    </lineage>
</organism>
<protein>
    <submittedName>
        <fullName evidence="2">Uncharacterized protein</fullName>
    </submittedName>
</protein>
<gene>
    <name evidence="2" type="ORF">PCOR1329_LOCUS12018</name>
</gene>
<evidence type="ECO:0000313" key="3">
    <source>
        <dbReference type="Proteomes" id="UP001189429"/>
    </source>
</evidence>
<proteinExistence type="predicted"/>
<reference evidence="2" key="1">
    <citation type="submission" date="2023-10" db="EMBL/GenBank/DDBJ databases">
        <authorList>
            <person name="Chen Y."/>
            <person name="Shah S."/>
            <person name="Dougan E. K."/>
            <person name="Thang M."/>
            <person name="Chan C."/>
        </authorList>
    </citation>
    <scope>NUCLEOTIDE SEQUENCE [LARGE SCALE GENOMIC DNA]</scope>
</reference>
<evidence type="ECO:0000313" key="2">
    <source>
        <dbReference type="EMBL" id="CAK0805532.1"/>
    </source>
</evidence>
<dbReference type="EMBL" id="CAUYUJ010003483">
    <property type="protein sequence ID" value="CAK0805532.1"/>
    <property type="molecule type" value="Genomic_DNA"/>
</dbReference>
<evidence type="ECO:0000256" key="1">
    <source>
        <dbReference type="SAM" id="MobiDB-lite"/>
    </source>
</evidence>